<dbReference type="CDD" id="cd00118">
    <property type="entry name" value="LysM"/>
    <property type="match status" value="1"/>
</dbReference>
<dbReference type="AlphaFoldDB" id="A0A927CM46"/>
<dbReference type="Pfam" id="PF01476">
    <property type="entry name" value="LysM"/>
    <property type="match status" value="1"/>
</dbReference>
<dbReference type="RefSeq" id="WP_190862725.1">
    <property type="nucleotide sequence ID" value="NZ_JACXIY010000018.1"/>
</dbReference>
<feature type="transmembrane region" description="Helical" evidence="1">
    <location>
        <begin position="23"/>
        <end position="42"/>
    </location>
</feature>
<dbReference type="InterPro" id="IPR018392">
    <property type="entry name" value="LysM"/>
</dbReference>
<evidence type="ECO:0000313" key="4">
    <source>
        <dbReference type="Proteomes" id="UP000632125"/>
    </source>
</evidence>
<sequence length="136" mass="15893">MNRAFFPHGGFGRPFRPFPHPFFPGRFLFPFFFFSPFFFPFFREENGGDPNDYFAQHQAQQGDTFDKIAHMYNIPKPILEEGNPHIGKQGMIQPGSTVYIPRISHMYCHKTYIEREVEGTAQKQHGQNMPYPGVPY</sequence>
<proteinExistence type="predicted"/>
<dbReference type="InterPro" id="IPR036779">
    <property type="entry name" value="LysM_dom_sf"/>
</dbReference>
<gene>
    <name evidence="3" type="ORF">IDH41_15955</name>
</gene>
<accession>A0A927CM46</accession>
<organism evidence="3 4">
    <name type="scientific">Paenibacillus arenilitoris</name>
    <dbReference type="NCBI Taxonomy" id="2772299"/>
    <lineage>
        <taxon>Bacteria</taxon>
        <taxon>Bacillati</taxon>
        <taxon>Bacillota</taxon>
        <taxon>Bacilli</taxon>
        <taxon>Bacillales</taxon>
        <taxon>Paenibacillaceae</taxon>
        <taxon>Paenibacillus</taxon>
    </lineage>
</organism>
<keyword evidence="1" id="KW-0472">Membrane</keyword>
<keyword evidence="4" id="KW-1185">Reference proteome</keyword>
<name>A0A927CM46_9BACL</name>
<keyword evidence="1" id="KW-1133">Transmembrane helix</keyword>
<evidence type="ECO:0000256" key="1">
    <source>
        <dbReference type="SAM" id="Phobius"/>
    </source>
</evidence>
<dbReference type="Proteomes" id="UP000632125">
    <property type="component" value="Unassembled WGS sequence"/>
</dbReference>
<evidence type="ECO:0000313" key="3">
    <source>
        <dbReference type="EMBL" id="MBD2870084.1"/>
    </source>
</evidence>
<keyword evidence="1" id="KW-0812">Transmembrane</keyword>
<dbReference type="Gene3D" id="3.10.350.10">
    <property type="entry name" value="LysM domain"/>
    <property type="match status" value="1"/>
</dbReference>
<reference evidence="3" key="1">
    <citation type="submission" date="2020-09" db="EMBL/GenBank/DDBJ databases">
        <title>A novel bacterium of genus Paenibacillus, isolated from South China Sea.</title>
        <authorList>
            <person name="Huang H."/>
            <person name="Mo K."/>
            <person name="Hu Y."/>
        </authorList>
    </citation>
    <scope>NUCLEOTIDE SEQUENCE</scope>
    <source>
        <strain evidence="3">IB182493</strain>
    </source>
</reference>
<feature type="domain" description="LysM" evidence="2">
    <location>
        <begin position="55"/>
        <end position="100"/>
    </location>
</feature>
<protein>
    <submittedName>
        <fullName evidence="3">LysM peptidoglycan-binding domain-containing protein</fullName>
    </submittedName>
</protein>
<dbReference type="PROSITE" id="PS51782">
    <property type="entry name" value="LYSM"/>
    <property type="match status" value="1"/>
</dbReference>
<dbReference type="SUPFAM" id="SSF54106">
    <property type="entry name" value="LysM domain"/>
    <property type="match status" value="1"/>
</dbReference>
<dbReference type="EMBL" id="JACXIY010000018">
    <property type="protein sequence ID" value="MBD2870084.1"/>
    <property type="molecule type" value="Genomic_DNA"/>
</dbReference>
<evidence type="ECO:0000259" key="2">
    <source>
        <dbReference type="PROSITE" id="PS51782"/>
    </source>
</evidence>
<comment type="caution">
    <text evidence="3">The sequence shown here is derived from an EMBL/GenBank/DDBJ whole genome shotgun (WGS) entry which is preliminary data.</text>
</comment>